<dbReference type="InterPro" id="IPR018247">
    <property type="entry name" value="EF_Hand_1_Ca_BS"/>
</dbReference>
<evidence type="ECO:0000259" key="4">
    <source>
        <dbReference type="PROSITE" id="PS50222"/>
    </source>
</evidence>
<dbReference type="OrthoDB" id="26525at2759"/>
<dbReference type="GO" id="GO:0005509">
    <property type="term" value="F:calcium ion binding"/>
    <property type="evidence" value="ECO:0007669"/>
    <property type="project" value="InterPro"/>
</dbReference>
<sequence length="483" mass="55920">MGKGAMGKGAMGRPSLHAQHEQLLPTKQLRAVVLKMHEAFPRLCAAWNEENAMRKNWALLFSRLDTDGSGRLDYWEFRRALIDVLEISITEKEAKGLWAYVDHDKSGLVSIKEFQHACYLLILDDWPRLDRRTLTRLCGIINDAAVHEYSKEGDGTSSGNWFKIFGHFDTDESGRLGWEELEQVSRRRDPGLNLSEEKITLNELRGLWRAIDIDCSGDVTVDEFMHFMKKNATQQLHAQWRKEPVAKKEEEESRQDKIKRLAEALNRNRKPRKPRKKPDYLVNSKFAKQLQVAQWRKRDTERKIRATLEARSAEAERDFVTRFVQPPSLKEEARRAVILDELSKPLAVDVDHFQEYERSSSIIDEVELSEASRHATAIKMLEAKVKRREQSLLYKRRLDHVADWLKKPDHERGPLTQPPVSPTETLDLMKASVNDLREKMSTYSAGRFGRGARTADWTRKDFGVGVAYRSPERRSTKRLSPYA</sequence>
<evidence type="ECO:0000313" key="6">
    <source>
        <dbReference type="Proteomes" id="UP000789595"/>
    </source>
</evidence>
<dbReference type="SMART" id="SM00054">
    <property type="entry name" value="EFh"/>
    <property type="match status" value="4"/>
</dbReference>
<feature type="domain" description="EF-hand" evidence="4">
    <location>
        <begin position="199"/>
        <end position="234"/>
    </location>
</feature>
<feature type="domain" description="EF-hand" evidence="4">
    <location>
        <begin position="156"/>
        <end position="191"/>
    </location>
</feature>
<dbReference type="CDD" id="cd00051">
    <property type="entry name" value="EFh"/>
    <property type="match status" value="2"/>
</dbReference>
<dbReference type="SUPFAM" id="SSF47473">
    <property type="entry name" value="EF-hand"/>
    <property type="match status" value="1"/>
</dbReference>
<dbReference type="Pfam" id="PF13499">
    <property type="entry name" value="EF-hand_7"/>
    <property type="match status" value="2"/>
</dbReference>
<feature type="domain" description="EF-hand" evidence="4">
    <location>
        <begin position="89"/>
        <end position="124"/>
    </location>
</feature>
<dbReference type="PROSITE" id="PS50222">
    <property type="entry name" value="EF_HAND_2"/>
    <property type="match status" value="4"/>
</dbReference>
<keyword evidence="6" id="KW-1185">Reference proteome</keyword>
<proteinExistence type="predicted"/>
<dbReference type="PANTHER" id="PTHR34524">
    <property type="entry name" value="CALCYPHOSIN"/>
    <property type="match status" value="1"/>
</dbReference>
<gene>
    <name evidence="5" type="ORF">PECAL_1P10990</name>
</gene>
<dbReference type="Proteomes" id="UP000789595">
    <property type="component" value="Unassembled WGS sequence"/>
</dbReference>
<evidence type="ECO:0000313" key="5">
    <source>
        <dbReference type="EMBL" id="CAH0364721.1"/>
    </source>
</evidence>
<keyword evidence="3" id="KW-0106">Calcium</keyword>
<protein>
    <recommendedName>
        <fullName evidence="4">EF-hand domain-containing protein</fullName>
    </recommendedName>
</protein>
<keyword evidence="1" id="KW-0479">Metal-binding</keyword>
<dbReference type="PROSITE" id="PS00018">
    <property type="entry name" value="EF_HAND_1"/>
    <property type="match status" value="4"/>
</dbReference>
<name>A0A8J2WWW9_9STRA</name>
<dbReference type="PANTHER" id="PTHR34524:SF6">
    <property type="entry name" value="CALCYPHOSINE LIKE"/>
    <property type="match status" value="1"/>
</dbReference>
<dbReference type="EMBL" id="CAKKNE010000001">
    <property type="protein sequence ID" value="CAH0364721.1"/>
    <property type="molecule type" value="Genomic_DNA"/>
</dbReference>
<dbReference type="Gene3D" id="1.10.238.10">
    <property type="entry name" value="EF-hand"/>
    <property type="match status" value="2"/>
</dbReference>
<evidence type="ECO:0000256" key="3">
    <source>
        <dbReference type="ARBA" id="ARBA00022837"/>
    </source>
</evidence>
<reference evidence="5" key="1">
    <citation type="submission" date="2021-11" db="EMBL/GenBank/DDBJ databases">
        <authorList>
            <consortium name="Genoscope - CEA"/>
            <person name="William W."/>
        </authorList>
    </citation>
    <scope>NUCLEOTIDE SEQUENCE</scope>
</reference>
<dbReference type="InterPro" id="IPR011992">
    <property type="entry name" value="EF-hand-dom_pair"/>
</dbReference>
<organism evidence="5 6">
    <name type="scientific">Pelagomonas calceolata</name>
    <dbReference type="NCBI Taxonomy" id="35677"/>
    <lineage>
        <taxon>Eukaryota</taxon>
        <taxon>Sar</taxon>
        <taxon>Stramenopiles</taxon>
        <taxon>Ochrophyta</taxon>
        <taxon>Pelagophyceae</taxon>
        <taxon>Pelagomonadales</taxon>
        <taxon>Pelagomonadaceae</taxon>
        <taxon>Pelagomonas</taxon>
    </lineage>
</organism>
<evidence type="ECO:0000256" key="2">
    <source>
        <dbReference type="ARBA" id="ARBA00022737"/>
    </source>
</evidence>
<keyword evidence="2" id="KW-0677">Repeat</keyword>
<dbReference type="AlphaFoldDB" id="A0A8J2WWW9"/>
<accession>A0A8J2WWW9</accession>
<comment type="caution">
    <text evidence="5">The sequence shown here is derived from an EMBL/GenBank/DDBJ whole genome shotgun (WGS) entry which is preliminary data.</text>
</comment>
<feature type="domain" description="EF-hand" evidence="4">
    <location>
        <begin position="52"/>
        <end position="87"/>
    </location>
</feature>
<dbReference type="InterPro" id="IPR002048">
    <property type="entry name" value="EF_hand_dom"/>
</dbReference>
<evidence type="ECO:0000256" key="1">
    <source>
        <dbReference type="ARBA" id="ARBA00022723"/>
    </source>
</evidence>
<dbReference type="InterPro" id="IPR051581">
    <property type="entry name" value="Ca-bind"/>
</dbReference>